<evidence type="ECO:0000256" key="1">
    <source>
        <dbReference type="ARBA" id="ARBA00004141"/>
    </source>
</evidence>
<sequence length="248" mass="28572">PELYSDGMKGRLFNTREFWKYCVNAVFHSLVCFFLTIYACTDLVDVDSGTSLGMAGHAIVAYSIILNVVTLKCALEVNTWTLINVALFIFSIYFWYLFLIVYCVLFKAVTFNDFASWYGADTITLKHPCYWLCQLVIVVVALMRDAGYKYWRKTYEPRLSHVVQEFENRVGDFGRNQVKRETPWLFPKREIKAFKPTLTSSTGTDRFVEMEPINLESLTSQASFFGPEQASPGRRKKKISDIIDSCDI</sequence>
<keyword evidence="6" id="KW-0812">Transmembrane</keyword>
<evidence type="ECO:0000256" key="4">
    <source>
        <dbReference type="ARBA" id="ARBA00022723"/>
    </source>
</evidence>
<evidence type="ECO:0000256" key="5">
    <source>
        <dbReference type="ARBA" id="ARBA00022842"/>
    </source>
</evidence>
<dbReference type="GO" id="GO:0046872">
    <property type="term" value="F:metal ion binding"/>
    <property type="evidence" value="ECO:0007669"/>
    <property type="project" value="UniProtKB-KW"/>
</dbReference>
<evidence type="ECO:0000313" key="8">
    <source>
        <dbReference type="EMBL" id="CUG87174.1"/>
    </source>
</evidence>
<evidence type="ECO:0000313" key="9">
    <source>
        <dbReference type="Proteomes" id="UP000051952"/>
    </source>
</evidence>
<feature type="domain" description="P-type ATPase C-terminal" evidence="7">
    <location>
        <begin position="1"/>
        <end position="157"/>
    </location>
</feature>
<dbReference type="PANTHER" id="PTHR24092:SF180">
    <property type="entry name" value="PHOSPHOLIPID-TRANSPORTING ATPASE DNF1-RELATED"/>
    <property type="match status" value="1"/>
</dbReference>
<keyword evidence="4" id="KW-0479">Metal-binding</keyword>
<dbReference type="GO" id="GO:0045332">
    <property type="term" value="P:phospholipid translocation"/>
    <property type="evidence" value="ECO:0007669"/>
    <property type="project" value="TreeGrafter"/>
</dbReference>
<dbReference type="Proteomes" id="UP000051952">
    <property type="component" value="Unassembled WGS sequence"/>
</dbReference>
<proteinExistence type="predicted"/>
<dbReference type="OrthoDB" id="377733at2759"/>
<gene>
    <name evidence="8" type="ORF">BSAL_09000</name>
</gene>
<dbReference type="InterPro" id="IPR023298">
    <property type="entry name" value="ATPase_P-typ_TM_dom_sf"/>
</dbReference>
<evidence type="ECO:0000256" key="2">
    <source>
        <dbReference type="ARBA" id="ARBA00004308"/>
    </source>
</evidence>
<keyword evidence="3" id="KW-0813">Transport</keyword>
<dbReference type="PANTHER" id="PTHR24092">
    <property type="entry name" value="PROBABLE PHOSPHOLIPID-TRANSPORTING ATPASE"/>
    <property type="match status" value="1"/>
</dbReference>
<dbReference type="AlphaFoldDB" id="A0A0S4JCF7"/>
<comment type="subcellular location">
    <subcellularLocation>
        <location evidence="2">Endomembrane system</location>
    </subcellularLocation>
    <subcellularLocation>
        <location evidence="1">Membrane</location>
        <topology evidence="1">Multi-pass membrane protein</topology>
    </subcellularLocation>
</comment>
<keyword evidence="6" id="KW-0472">Membrane</keyword>
<feature type="transmembrane region" description="Helical" evidence="6">
    <location>
        <begin position="82"/>
        <end position="105"/>
    </location>
</feature>
<keyword evidence="6" id="KW-1133">Transmembrane helix</keyword>
<accession>A0A0S4JCF7</accession>
<keyword evidence="9" id="KW-1185">Reference proteome</keyword>
<dbReference type="OMA" id="NTWTLIN"/>
<reference evidence="9" key="1">
    <citation type="submission" date="2015-09" db="EMBL/GenBank/DDBJ databases">
        <authorList>
            <consortium name="Pathogen Informatics"/>
        </authorList>
    </citation>
    <scope>NUCLEOTIDE SEQUENCE [LARGE SCALE GENOMIC DNA]</scope>
    <source>
        <strain evidence="9">Lake Konstanz</strain>
    </source>
</reference>
<feature type="transmembrane region" description="Helical" evidence="6">
    <location>
        <begin position="125"/>
        <end position="143"/>
    </location>
</feature>
<evidence type="ECO:0000256" key="3">
    <source>
        <dbReference type="ARBA" id="ARBA00022448"/>
    </source>
</evidence>
<feature type="transmembrane region" description="Helical" evidence="6">
    <location>
        <begin position="21"/>
        <end position="39"/>
    </location>
</feature>
<feature type="non-terminal residue" evidence="8">
    <location>
        <position position="1"/>
    </location>
</feature>
<organism evidence="8 9">
    <name type="scientific">Bodo saltans</name>
    <name type="common">Flagellated protozoan</name>
    <dbReference type="NCBI Taxonomy" id="75058"/>
    <lineage>
        <taxon>Eukaryota</taxon>
        <taxon>Discoba</taxon>
        <taxon>Euglenozoa</taxon>
        <taxon>Kinetoplastea</taxon>
        <taxon>Metakinetoplastina</taxon>
        <taxon>Eubodonida</taxon>
        <taxon>Bodonidae</taxon>
        <taxon>Bodo</taxon>
    </lineage>
</organism>
<protein>
    <submittedName>
        <fullName evidence="8">Membrane-associated protein, putative</fullName>
    </submittedName>
</protein>
<dbReference type="SUPFAM" id="SSF81665">
    <property type="entry name" value="Calcium ATPase, transmembrane domain M"/>
    <property type="match status" value="1"/>
</dbReference>
<name>A0A0S4JCF7_BODSA</name>
<dbReference type="EMBL" id="CYKH01001464">
    <property type="protein sequence ID" value="CUG87174.1"/>
    <property type="molecule type" value="Genomic_DNA"/>
</dbReference>
<evidence type="ECO:0000259" key="7">
    <source>
        <dbReference type="Pfam" id="PF16212"/>
    </source>
</evidence>
<dbReference type="VEuPathDB" id="TriTrypDB:BSAL_09000"/>
<dbReference type="GO" id="GO:0140326">
    <property type="term" value="F:ATPase-coupled intramembrane lipid transporter activity"/>
    <property type="evidence" value="ECO:0007669"/>
    <property type="project" value="TreeGrafter"/>
</dbReference>
<keyword evidence="5" id="KW-0460">Magnesium</keyword>
<feature type="transmembrane region" description="Helical" evidence="6">
    <location>
        <begin position="51"/>
        <end position="70"/>
    </location>
</feature>
<dbReference type="InterPro" id="IPR032630">
    <property type="entry name" value="P_typ_ATPase_c"/>
</dbReference>
<dbReference type="Pfam" id="PF16212">
    <property type="entry name" value="PhoLip_ATPase_C"/>
    <property type="match status" value="1"/>
</dbReference>
<dbReference type="GO" id="GO:0005886">
    <property type="term" value="C:plasma membrane"/>
    <property type="evidence" value="ECO:0007669"/>
    <property type="project" value="TreeGrafter"/>
</dbReference>
<evidence type="ECO:0000256" key="6">
    <source>
        <dbReference type="SAM" id="Phobius"/>
    </source>
</evidence>